<evidence type="ECO:0000313" key="3">
    <source>
        <dbReference type="Proteomes" id="UP000440041"/>
    </source>
</evidence>
<protein>
    <submittedName>
        <fullName evidence="2">DNA recombinase RecG</fullName>
    </submittedName>
</protein>
<dbReference type="InterPro" id="IPR011991">
    <property type="entry name" value="ArsR-like_HTH"/>
</dbReference>
<sequence length="446" mass="50264">MLSRESETVEFKKTTAQLKEGVISLCAMLNKHGEGTVYFGVKDDGSIAGQHVGKKTTSDISHEIRTNLKPLPDISIDIHSINDKTIIAVQAKGTDTPYSAYGRYYTRVDDADTYMDSNQLLRFFESKDTTYSTWEEQSSGCGIDTVNEDLLIQYIRTANDAGRMHYIFNNTSEALNKLNLIANDGQLNNAGHFLFGNDGPVLLKEVMYPTDDRRDFADLKQYHGNILECIQEGMRYIENNIRYSARIDGLQRTETPEIPIRAIREIIVNSFAHCRYQKGDSNAITITQSRVTVYNPGGLLHGTEPRDFASGRVGSKIRNPLIAAVLFKNGMIDAFGTGFDRTFKACAESGVEYSYRNDEFGFTFTFARKSTEASRTIPGRSERLRNDTDRRIMELISKDQYITTTELAEHIGVSRPTIARHIKGLTERGVLERVGSRKSGYWKALY</sequence>
<dbReference type="Pfam" id="PF04326">
    <property type="entry name" value="SLFN_AlbA_2"/>
    <property type="match status" value="1"/>
</dbReference>
<dbReference type="CDD" id="cd00090">
    <property type="entry name" value="HTH_ARSR"/>
    <property type="match status" value="1"/>
</dbReference>
<dbReference type="Proteomes" id="UP000440041">
    <property type="component" value="Unassembled WGS sequence"/>
</dbReference>
<dbReference type="Pfam" id="PF13749">
    <property type="entry name" value="HATPase_c_4"/>
    <property type="match status" value="1"/>
</dbReference>
<keyword evidence="3" id="KW-1185">Reference proteome</keyword>
<dbReference type="PANTHER" id="PTHR30595:SF6">
    <property type="entry name" value="SCHLAFEN ALBA-2 DOMAIN-CONTAINING PROTEIN"/>
    <property type="match status" value="1"/>
</dbReference>
<dbReference type="PANTHER" id="PTHR30595">
    <property type="entry name" value="GLPR-RELATED TRANSCRIPTIONAL REPRESSOR"/>
    <property type="match status" value="1"/>
</dbReference>
<dbReference type="EMBL" id="WBSO01000004">
    <property type="protein sequence ID" value="KAB8299427.1"/>
    <property type="molecule type" value="Genomic_DNA"/>
</dbReference>
<reference evidence="2 3" key="1">
    <citation type="submission" date="2019-09" db="EMBL/GenBank/DDBJ databases">
        <title>Characterization of the phylogenetic diversity of two novel species belonging to the genus Bifidobacterium: Bifidobacterium cebidarum sp. nov. and Bifidobacterium leontopitheci sp. nov.</title>
        <authorList>
            <person name="Lugli G.A."/>
            <person name="Duranti S."/>
            <person name="Milani C."/>
            <person name="Turroni F."/>
            <person name="Ventura M."/>
        </authorList>
    </citation>
    <scope>NUCLEOTIDE SEQUENCE [LARGE SCALE GENOMIC DNA]</scope>
    <source>
        <strain evidence="2 3">DSM 100238</strain>
    </source>
</reference>
<dbReference type="GO" id="GO:0043565">
    <property type="term" value="F:sequence-specific DNA binding"/>
    <property type="evidence" value="ECO:0007669"/>
    <property type="project" value="InterPro"/>
</dbReference>
<dbReference type="InterPro" id="IPR000485">
    <property type="entry name" value="AsnC-type_HTH_dom"/>
</dbReference>
<gene>
    <name evidence="2" type="ORF">DSM100238_0859</name>
</gene>
<dbReference type="InterPro" id="IPR036388">
    <property type="entry name" value="WH-like_DNA-bd_sf"/>
</dbReference>
<dbReference type="Gene3D" id="1.10.10.10">
    <property type="entry name" value="Winged helix-like DNA-binding domain superfamily/Winged helix DNA-binding domain"/>
    <property type="match status" value="1"/>
</dbReference>
<name>A0A6A2VV25_9BIFI</name>
<evidence type="ECO:0000313" key="2">
    <source>
        <dbReference type="EMBL" id="KAB8299427.1"/>
    </source>
</evidence>
<dbReference type="SUPFAM" id="SSF46785">
    <property type="entry name" value="Winged helix' DNA-binding domain"/>
    <property type="match status" value="1"/>
</dbReference>
<dbReference type="AlphaFoldDB" id="A0A6A2VV25"/>
<organism evidence="2 3">
    <name type="scientific">Bifidobacterium apri</name>
    <dbReference type="NCBI Taxonomy" id="1769423"/>
    <lineage>
        <taxon>Bacteria</taxon>
        <taxon>Bacillati</taxon>
        <taxon>Actinomycetota</taxon>
        <taxon>Actinomycetes</taxon>
        <taxon>Bifidobacteriales</taxon>
        <taxon>Bifidobacteriaceae</taxon>
        <taxon>Bifidobacterium</taxon>
    </lineage>
</organism>
<accession>A0A6A2VV25</accession>
<dbReference type="RefSeq" id="WP_167511030.1">
    <property type="nucleotide sequence ID" value="NZ_JBHLXF010000029.1"/>
</dbReference>
<dbReference type="InterPro" id="IPR038461">
    <property type="entry name" value="Schlafen_AlbA_2_dom_sf"/>
</dbReference>
<dbReference type="Pfam" id="PF13412">
    <property type="entry name" value="HTH_24"/>
    <property type="match status" value="1"/>
</dbReference>
<dbReference type="InterPro" id="IPR038475">
    <property type="entry name" value="RecG_C_sf"/>
</dbReference>
<proteinExistence type="predicted"/>
<comment type="caution">
    <text evidence="2">The sequence shown here is derived from an EMBL/GenBank/DDBJ whole genome shotgun (WGS) entry which is preliminary data.</text>
</comment>
<evidence type="ECO:0000259" key="1">
    <source>
        <dbReference type="Pfam" id="PF04326"/>
    </source>
</evidence>
<dbReference type="Gene3D" id="3.30.950.30">
    <property type="entry name" value="Schlafen, AAA domain"/>
    <property type="match status" value="1"/>
</dbReference>
<dbReference type="Gene3D" id="3.30.565.60">
    <property type="match status" value="1"/>
</dbReference>
<dbReference type="InterPro" id="IPR007421">
    <property type="entry name" value="Schlafen_AlbA_2_dom"/>
</dbReference>
<dbReference type="PRINTS" id="PR00033">
    <property type="entry name" value="HTHASNC"/>
</dbReference>
<dbReference type="InterPro" id="IPR036390">
    <property type="entry name" value="WH_DNA-bd_sf"/>
</dbReference>
<feature type="domain" description="Schlafen AlbA-2" evidence="1">
    <location>
        <begin position="5"/>
        <end position="113"/>
    </location>
</feature>